<dbReference type="CDD" id="cd00755">
    <property type="entry name" value="YgdL_like"/>
    <property type="match status" value="1"/>
</dbReference>
<evidence type="ECO:0000313" key="3">
    <source>
        <dbReference type="Proteomes" id="UP001244295"/>
    </source>
</evidence>
<dbReference type="GO" id="GO:0061504">
    <property type="term" value="P:cyclic threonylcarbamoyladenosine biosynthetic process"/>
    <property type="evidence" value="ECO:0007669"/>
    <property type="project" value="TreeGrafter"/>
</dbReference>
<dbReference type="Gene3D" id="3.40.50.720">
    <property type="entry name" value="NAD(P)-binding Rossmann-like Domain"/>
    <property type="match status" value="1"/>
</dbReference>
<dbReference type="PANTHER" id="PTHR43267:SF1">
    <property type="entry name" value="TRNA THREONYLCARBAMOYLADENOSINE DEHYDRATASE"/>
    <property type="match status" value="1"/>
</dbReference>
<dbReference type="GO" id="GO:0008641">
    <property type="term" value="F:ubiquitin-like modifier activating enzyme activity"/>
    <property type="evidence" value="ECO:0007669"/>
    <property type="project" value="InterPro"/>
</dbReference>
<feature type="domain" description="THIF-type NAD/FAD binding fold" evidence="1">
    <location>
        <begin position="37"/>
        <end position="191"/>
    </location>
</feature>
<organism evidence="2 3">
    <name type="scientific">Variovorax boronicumulans</name>
    <dbReference type="NCBI Taxonomy" id="436515"/>
    <lineage>
        <taxon>Bacteria</taxon>
        <taxon>Pseudomonadati</taxon>
        <taxon>Pseudomonadota</taxon>
        <taxon>Betaproteobacteria</taxon>
        <taxon>Burkholderiales</taxon>
        <taxon>Comamonadaceae</taxon>
        <taxon>Variovorax</taxon>
    </lineage>
</organism>
<dbReference type="EMBL" id="JAUSRR010000001">
    <property type="protein sequence ID" value="MDP9921703.1"/>
    <property type="molecule type" value="Genomic_DNA"/>
</dbReference>
<comment type="caution">
    <text evidence="2">The sequence shown here is derived from an EMBL/GenBank/DDBJ whole genome shotgun (WGS) entry which is preliminary data.</text>
</comment>
<dbReference type="InterPro" id="IPR035985">
    <property type="entry name" value="Ubiquitin-activating_enz"/>
</dbReference>
<dbReference type="Pfam" id="PF00899">
    <property type="entry name" value="ThiF"/>
    <property type="match status" value="1"/>
</dbReference>
<proteinExistence type="predicted"/>
<dbReference type="SUPFAM" id="SSF69572">
    <property type="entry name" value="Activating enzymes of the ubiquitin-like proteins"/>
    <property type="match status" value="1"/>
</dbReference>
<dbReference type="Proteomes" id="UP001244295">
    <property type="component" value="Unassembled WGS sequence"/>
</dbReference>
<evidence type="ECO:0000259" key="1">
    <source>
        <dbReference type="Pfam" id="PF00899"/>
    </source>
</evidence>
<accession>A0AAW8DQ85</accession>
<dbReference type="InterPro" id="IPR045886">
    <property type="entry name" value="ThiF/MoeB/HesA"/>
</dbReference>
<gene>
    <name evidence="2" type="ORF">J2W25_000708</name>
</gene>
<dbReference type="PANTHER" id="PTHR43267">
    <property type="entry name" value="TRNA THREONYLCARBAMOYLADENOSINE DEHYDRATASE"/>
    <property type="match status" value="1"/>
</dbReference>
<dbReference type="InterPro" id="IPR000594">
    <property type="entry name" value="ThiF_NAD_FAD-bd"/>
</dbReference>
<sequence>MTPSAEEASSLPMAAADVLTDTAAPDFARRFGGLERLYGVAGAARIRHAHVLVVGIGGVGSWAVEALARSGVGRLTLIDLDHVSESNINRQIHALDSTVGQAKVEAMRERIAQINPDCQVLAIDEFVEPDNWASLLETAQAAHGPVHAVIDACDQVKAKLAMAAWARTVSRSTAFITVGAAGGKRQAHKVDIDDLSLVTHDPLLAQLRQRLRKLHGAPREGRKIGLACVFSRESVAPPDASCQIDAGDGSLNCHGYGSVVSVTATFGQCAAGWVLDEIARNTTL</sequence>
<evidence type="ECO:0000313" key="2">
    <source>
        <dbReference type="EMBL" id="MDP9921703.1"/>
    </source>
</evidence>
<dbReference type="AlphaFoldDB" id="A0AAW8DQ85"/>
<name>A0AAW8DQ85_9BURK</name>
<dbReference type="GO" id="GO:0061503">
    <property type="term" value="F:tRNA threonylcarbamoyladenosine dehydratase"/>
    <property type="evidence" value="ECO:0007669"/>
    <property type="project" value="TreeGrafter"/>
</dbReference>
<protein>
    <submittedName>
        <fullName evidence="2">tRNA A37 threonylcarbamoyladenosine dehydratase</fullName>
    </submittedName>
</protein>
<reference evidence="2" key="1">
    <citation type="submission" date="2023-07" db="EMBL/GenBank/DDBJ databases">
        <title>Sorghum-associated microbial communities from plants grown in Nebraska, USA.</title>
        <authorList>
            <person name="Schachtman D."/>
        </authorList>
    </citation>
    <scope>NUCLEOTIDE SEQUENCE</scope>
    <source>
        <strain evidence="2">DS2795</strain>
    </source>
</reference>